<dbReference type="PANTHER" id="PTHR43420:SF47">
    <property type="entry name" value="N-ACETYLTRANSFERASE DOMAIN-CONTAINING PROTEIN"/>
    <property type="match status" value="1"/>
</dbReference>
<dbReference type="Gene3D" id="3.40.630.30">
    <property type="match status" value="1"/>
</dbReference>
<gene>
    <name evidence="4" type="ORF">JOE66_000060</name>
</gene>
<keyword evidence="5" id="KW-1185">Reference proteome</keyword>
<dbReference type="SUPFAM" id="SSF55729">
    <property type="entry name" value="Acyl-CoA N-acyltransferases (Nat)"/>
    <property type="match status" value="1"/>
</dbReference>
<dbReference type="CDD" id="cd04301">
    <property type="entry name" value="NAT_SF"/>
    <property type="match status" value="1"/>
</dbReference>
<keyword evidence="1" id="KW-0808">Transferase</keyword>
<evidence type="ECO:0000256" key="2">
    <source>
        <dbReference type="ARBA" id="ARBA00023315"/>
    </source>
</evidence>
<comment type="caution">
    <text evidence="4">The sequence shown here is derived from an EMBL/GenBank/DDBJ whole genome shotgun (WGS) entry which is preliminary data.</text>
</comment>
<dbReference type="InterPro" id="IPR016181">
    <property type="entry name" value="Acyl_CoA_acyltransferase"/>
</dbReference>
<dbReference type="Pfam" id="PF00583">
    <property type="entry name" value="Acetyltransf_1"/>
    <property type="match status" value="1"/>
</dbReference>
<sequence length="169" mass="18563">MSTPNIAIRSTTEADWLRVRALRLEMLADTPLAFGETLASALELDDGAWRARARRGEAPTGTALVATDENAGALWVGSMGGYLDSVGPMLVGVYVTPEYRGRAAGVTDLLLKAVEEWARSESDSLTLHVHSENPRAIAAYTKRGYRPTGQLFPYILNPHQHELEMRKQL</sequence>
<accession>A0ABS2L015</accession>
<evidence type="ECO:0000313" key="4">
    <source>
        <dbReference type="EMBL" id="MBM7470426.1"/>
    </source>
</evidence>
<proteinExistence type="predicted"/>
<dbReference type="EMBL" id="JAFBBU010000001">
    <property type="protein sequence ID" value="MBM7470426.1"/>
    <property type="molecule type" value="Genomic_DNA"/>
</dbReference>
<dbReference type="RefSeq" id="WP_307826974.1">
    <property type="nucleotide sequence ID" value="NZ_BAAAHT010000001.1"/>
</dbReference>
<evidence type="ECO:0000256" key="1">
    <source>
        <dbReference type="ARBA" id="ARBA00022679"/>
    </source>
</evidence>
<keyword evidence="2" id="KW-0012">Acyltransferase</keyword>
<organism evidence="4 5">
    <name type="scientific">Subtercola frigoramans</name>
    <dbReference type="NCBI Taxonomy" id="120298"/>
    <lineage>
        <taxon>Bacteria</taxon>
        <taxon>Bacillati</taxon>
        <taxon>Actinomycetota</taxon>
        <taxon>Actinomycetes</taxon>
        <taxon>Micrococcales</taxon>
        <taxon>Microbacteriaceae</taxon>
        <taxon>Subtercola</taxon>
    </lineage>
</organism>
<dbReference type="Proteomes" id="UP000776164">
    <property type="component" value="Unassembled WGS sequence"/>
</dbReference>
<protein>
    <submittedName>
        <fullName evidence="4">GNAT superfamily N-acetyltransferase</fullName>
    </submittedName>
</protein>
<dbReference type="InterPro" id="IPR000182">
    <property type="entry name" value="GNAT_dom"/>
</dbReference>
<reference evidence="4 5" key="1">
    <citation type="submission" date="2021-01" db="EMBL/GenBank/DDBJ databases">
        <title>Sequencing the genomes of 1000 actinobacteria strains.</title>
        <authorList>
            <person name="Klenk H.-P."/>
        </authorList>
    </citation>
    <scope>NUCLEOTIDE SEQUENCE [LARGE SCALE GENOMIC DNA]</scope>
    <source>
        <strain evidence="4 5">DSM 13057</strain>
    </source>
</reference>
<evidence type="ECO:0000313" key="5">
    <source>
        <dbReference type="Proteomes" id="UP000776164"/>
    </source>
</evidence>
<dbReference type="PROSITE" id="PS51186">
    <property type="entry name" value="GNAT"/>
    <property type="match status" value="1"/>
</dbReference>
<dbReference type="PANTHER" id="PTHR43420">
    <property type="entry name" value="ACETYLTRANSFERASE"/>
    <property type="match status" value="1"/>
</dbReference>
<evidence type="ECO:0000259" key="3">
    <source>
        <dbReference type="PROSITE" id="PS51186"/>
    </source>
</evidence>
<dbReference type="InterPro" id="IPR050680">
    <property type="entry name" value="YpeA/RimI_acetyltransf"/>
</dbReference>
<feature type="domain" description="N-acetyltransferase" evidence="3">
    <location>
        <begin position="6"/>
        <end position="169"/>
    </location>
</feature>
<name>A0ABS2L015_9MICO</name>